<feature type="compositionally biased region" description="Basic and acidic residues" evidence="1">
    <location>
        <begin position="167"/>
        <end position="178"/>
    </location>
</feature>
<evidence type="ECO:0000313" key="3">
    <source>
        <dbReference type="EMBL" id="KAK8556195.1"/>
    </source>
</evidence>
<gene>
    <name evidence="3" type="ORF">V6N12_002608</name>
</gene>
<organism evidence="3 4">
    <name type="scientific">Hibiscus sabdariffa</name>
    <name type="common">roselle</name>
    <dbReference type="NCBI Taxonomy" id="183260"/>
    <lineage>
        <taxon>Eukaryota</taxon>
        <taxon>Viridiplantae</taxon>
        <taxon>Streptophyta</taxon>
        <taxon>Embryophyta</taxon>
        <taxon>Tracheophyta</taxon>
        <taxon>Spermatophyta</taxon>
        <taxon>Magnoliopsida</taxon>
        <taxon>eudicotyledons</taxon>
        <taxon>Gunneridae</taxon>
        <taxon>Pentapetalae</taxon>
        <taxon>rosids</taxon>
        <taxon>malvids</taxon>
        <taxon>Malvales</taxon>
        <taxon>Malvaceae</taxon>
        <taxon>Malvoideae</taxon>
        <taxon>Hibiscus</taxon>
    </lineage>
</organism>
<feature type="region of interest" description="Disordered" evidence="1">
    <location>
        <begin position="145"/>
        <end position="178"/>
    </location>
</feature>
<feature type="compositionally biased region" description="Polar residues" evidence="1">
    <location>
        <begin position="147"/>
        <end position="166"/>
    </location>
</feature>
<keyword evidence="2" id="KW-0812">Transmembrane</keyword>
<name>A0ABR2EB05_9ROSI</name>
<reference evidence="3 4" key="1">
    <citation type="journal article" date="2024" name="G3 (Bethesda)">
        <title>Genome assembly of Hibiscus sabdariffa L. provides insights into metabolisms of medicinal natural products.</title>
        <authorList>
            <person name="Kim T."/>
        </authorList>
    </citation>
    <scope>NUCLEOTIDE SEQUENCE [LARGE SCALE GENOMIC DNA]</scope>
    <source>
        <strain evidence="3">TK-2024</strain>
        <tissue evidence="3">Old leaves</tissue>
    </source>
</reference>
<keyword evidence="4" id="KW-1185">Reference proteome</keyword>
<keyword evidence="2" id="KW-1133">Transmembrane helix</keyword>
<keyword evidence="2" id="KW-0472">Membrane</keyword>
<accession>A0ABR2EB05</accession>
<evidence type="ECO:0000256" key="2">
    <source>
        <dbReference type="SAM" id="Phobius"/>
    </source>
</evidence>
<comment type="caution">
    <text evidence="3">The sequence shown here is derived from an EMBL/GenBank/DDBJ whole genome shotgun (WGS) entry which is preliminary data.</text>
</comment>
<sequence length="178" mass="19625">MNQARLDYCSVGFNCQCFNYASASTICPDRITKGMSRQRQRVLPGQLLGTSSTDKLSPSNADVTGIPSSQPTLFAASSYPLKLSCYLSLGGESRQVLHSVALADYGSLVWNCISTALLCFDLLLLPYVVHLILNLPRLRVLMEDHNGQNPADGQKRPPQQSGSNHMPKQEDYSFHQPH</sequence>
<feature type="transmembrane region" description="Helical" evidence="2">
    <location>
        <begin position="108"/>
        <end position="133"/>
    </location>
</feature>
<protein>
    <submittedName>
        <fullName evidence="3">Uncharacterized protein</fullName>
    </submittedName>
</protein>
<proteinExistence type="predicted"/>
<dbReference type="EMBL" id="JBBPBM010000017">
    <property type="protein sequence ID" value="KAK8556195.1"/>
    <property type="molecule type" value="Genomic_DNA"/>
</dbReference>
<evidence type="ECO:0000313" key="4">
    <source>
        <dbReference type="Proteomes" id="UP001472677"/>
    </source>
</evidence>
<evidence type="ECO:0000256" key="1">
    <source>
        <dbReference type="SAM" id="MobiDB-lite"/>
    </source>
</evidence>
<dbReference type="Proteomes" id="UP001472677">
    <property type="component" value="Unassembled WGS sequence"/>
</dbReference>